<gene>
    <name evidence="2" type="ORF">CEXT_193631</name>
</gene>
<dbReference type="EMBL" id="BPLR01017857">
    <property type="protein sequence ID" value="GIY94994.1"/>
    <property type="molecule type" value="Genomic_DNA"/>
</dbReference>
<evidence type="ECO:0000256" key="1">
    <source>
        <dbReference type="SAM" id="MobiDB-lite"/>
    </source>
</evidence>
<comment type="caution">
    <text evidence="2">The sequence shown here is derived from an EMBL/GenBank/DDBJ whole genome shotgun (WGS) entry which is preliminary data.</text>
</comment>
<accession>A0AAV4XLR4</accession>
<dbReference type="AlphaFoldDB" id="A0AAV4XLR4"/>
<keyword evidence="3" id="KW-1185">Reference proteome</keyword>
<organism evidence="2 3">
    <name type="scientific">Caerostris extrusa</name>
    <name type="common">Bark spider</name>
    <name type="synonym">Caerostris bankana</name>
    <dbReference type="NCBI Taxonomy" id="172846"/>
    <lineage>
        <taxon>Eukaryota</taxon>
        <taxon>Metazoa</taxon>
        <taxon>Ecdysozoa</taxon>
        <taxon>Arthropoda</taxon>
        <taxon>Chelicerata</taxon>
        <taxon>Arachnida</taxon>
        <taxon>Araneae</taxon>
        <taxon>Araneomorphae</taxon>
        <taxon>Entelegynae</taxon>
        <taxon>Araneoidea</taxon>
        <taxon>Araneidae</taxon>
        <taxon>Caerostris</taxon>
    </lineage>
</organism>
<feature type="compositionally biased region" description="Basic and acidic residues" evidence="1">
    <location>
        <begin position="71"/>
        <end position="87"/>
    </location>
</feature>
<protein>
    <recommendedName>
        <fullName evidence="4">Transmembrane protein</fullName>
    </recommendedName>
</protein>
<evidence type="ECO:0000313" key="2">
    <source>
        <dbReference type="EMBL" id="GIY94994.1"/>
    </source>
</evidence>
<name>A0AAV4XLR4_CAEEX</name>
<reference evidence="2 3" key="1">
    <citation type="submission" date="2021-06" db="EMBL/GenBank/DDBJ databases">
        <title>Caerostris extrusa draft genome.</title>
        <authorList>
            <person name="Kono N."/>
            <person name="Arakawa K."/>
        </authorList>
    </citation>
    <scope>NUCLEOTIDE SEQUENCE [LARGE SCALE GENOMIC DNA]</scope>
</reference>
<evidence type="ECO:0000313" key="3">
    <source>
        <dbReference type="Proteomes" id="UP001054945"/>
    </source>
</evidence>
<sequence length="184" mass="21412">MLLVMIVAQPSPRTLGKSLPRFFIFIFFSFQSQPFGERQQGPLFFSSSACHCLPVSALLSSRRRYRGNGPNRKEEEWKQPNRKDCPVKKRKKKKEGIPGRQLPSLITWANECHFFRTRITHQLRAKKSFSFFLFFLFSSFFFRSSGGESAGRSLSLPFRFSATARVNKSRGRTRLVSVYEEQRL</sequence>
<evidence type="ECO:0008006" key="4">
    <source>
        <dbReference type="Google" id="ProtNLM"/>
    </source>
</evidence>
<feature type="region of interest" description="Disordered" evidence="1">
    <location>
        <begin position="64"/>
        <end position="97"/>
    </location>
</feature>
<dbReference type="Proteomes" id="UP001054945">
    <property type="component" value="Unassembled WGS sequence"/>
</dbReference>
<proteinExistence type="predicted"/>